<organism evidence="12 13">
    <name type="scientific">Rhodanobacter denitrificans</name>
    <dbReference type="NCBI Taxonomy" id="666685"/>
    <lineage>
        <taxon>Bacteria</taxon>
        <taxon>Pseudomonadati</taxon>
        <taxon>Pseudomonadota</taxon>
        <taxon>Gammaproteobacteria</taxon>
        <taxon>Lysobacterales</taxon>
        <taxon>Rhodanobacteraceae</taxon>
        <taxon>Rhodanobacter</taxon>
    </lineage>
</organism>
<evidence type="ECO:0000256" key="4">
    <source>
        <dbReference type="ARBA" id="ARBA00006641"/>
    </source>
</evidence>
<dbReference type="PIRSF" id="PIRSF015592">
    <property type="entry name" value="Prld-crbxl_pptds"/>
    <property type="match status" value="1"/>
</dbReference>
<evidence type="ECO:0000313" key="12">
    <source>
        <dbReference type="EMBL" id="PZQ10420.1"/>
    </source>
</evidence>
<evidence type="ECO:0000256" key="8">
    <source>
        <dbReference type="ARBA" id="ARBA00022807"/>
    </source>
</evidence>
<dbReference type="GO" id="GO:0016920">
    <property type="term" value="F:pyroglutamyl-peptidase activity"/>
    <property type="evidence" value="ECO:0007669"/>
    <property type="project" value="UniProtKB-UniRule"/>
</dbReference>
<dbReference type="PROSITE" id="PS01334">
    <property type="entry name" value="PYRASE_CYS"/>
    <property type="match status" value="1"/>
</dbReference>
<keyword evidence="6 9" id="KW-0645">Protease</keyword>
<dbReference type="HAMAP" id="MF_00417">
    <property type="entry name" value="Pyrrolid_peptidase"/>
    <property type="match status" value="1"/>
</dbReference>
<dbReference type="PRINTS" id="PR00706">
    <property type="entry name" value="PYROGLUPTASE"/>
</dbReference>
<keyword evidence="7 9" id="KW-0378">Hydrolase</keyword>
<dbReference type="FunFam" id="3.40.630.20:FF:000001">
    <property type="entry name" value="Pyrrolidone-carboxylate peptidase"/>
    <property type="match status" value="1"/>
</dbReference>
<evidence type="ECO:0000256" key="3">
    <source>
        <dbReference type="ARBA" id="ARBA00004496"/>
    </source>
</evidence>
<evidence type="ECO:0000256" key="5">
    <source>
        <dbReference type="ARBA" id="ARBA00022490"/>
    </source>
</evidence>
<dbReference type="InterPro" id="IPR036440">
    <property type="entry name" value="Peptidase_C15-like_sf"/>
</dbReference>
<gene>
    <name evidence="9 12" type="primary">pcp</name>
    <name evidence="12" type="ORF">DI564_15605</name>
</gene>
<comment type="catalytic activity">
    <reaction evidence="1 9 10">
        <text>Release of an N-terminal pyroglutamyl group from a polypeptide, the second amino acid generally not being Pro.</text>
        <dbReference type="EC" id="3.4.19.3"/>
    </reaction>
</comment>
<evidence type="ECO:0000256" key="10">
    <source>
        <dbReference type="PROSITE-ProRule" id="PRU10076"/>
    </source>
</evidence>
<evidence type="ECO:0000256" key="6">
    <source>
        <dbReference type="ARBA" id="ARBA00022670"/>
    </source>
</evidence>
<reference evidence="12 13" key="1">
    <citation type="submission" date="2017-08" db="EMBL/GenBank/DDBJ databases">
        <title>Infants hospitalized years apart are colonized by the same room-sourced microbial strains.</title>
        <authorList>
            <person name="Brooks B."/>
            <person name="Olm M.R."/>
            <person name="Firek B.A."/>
            <person name="Baker R."/>
            <person name="Thomas B.C."/>
            <person name="Morowitz M.J."/>
            <person name="Banfield J.F."/>
        </authorList>
    </citation>
    <scope>NUCLEOTIDE SEQUENCE [LARGE SCALE GENOMIC DNA]</scope>
    <source>
        <strain evidence="12">S2_005_003_R2_42</strain>
    </source>
</reference>
<dbReference type="GO" id="GO:0006508">
    <property type="term" value="P:proteolysis"/>
    <property type="evidence" value="ECO:0007669"/>
    <property type="project" value="UniProtKB-KW"/>
</dbReference>
<comment type="similarity">
    <text evidence="4 9">Belongs to the peptidase C15 family.</text>
</comment>
<dbReference type="InterPro" id="IPR033693">
    <property type="entry name" value="PGPEP1_Glu_AS"/>
</dbReference>
<evidence type="ECO:0000256" key="7">
    <source>
        <dbReference type="ARBA" id="ARBA00022801"/>
    </source>
</evidence>
<dbReference type="InterPro" id="IPR029762">
    <property type="entry name" value="PGP-I_bact-type"/>
</dbReference>
<feature type="active site" evidence="9 11">
    <location>
        <position position="154"/>
    </location>
</feature>
<feature type="active site" evidence="9">
    <location>
        <position position="178"/>
    </location>
</feature>
<evidence type="ECO:0000256" key="2">
    <source>
        <dbReference type="ARBA" id="ARBA00002280"/>
    </source>
</evidence>
<keyword evidence="5 9" id="KW-0963">Cytoplasm</keyword>
<comment type="subcellular location">
    <subcellularLocation>
        <location evidence="3 9">Cytoplasm</location>
    </subcellularLocation>
</comment>
<accession>A0A2W5MAE6</accession>
<comment type="function">
    <text evidence="2 9">Removes 5-oxoproline from various penultimate amino acid residues except L-proline.</text>
</comment>
<sequence length="226" mass="23883">MTTRRKSAATPSTRVLLTGFEAFEGATVNPSQAIVERLDGRRIDGRRVVGATLPVAFARTEPLLRDLLDRHRPDLVIALGQAGGRAELSFERVAINLVDARIADNDGAQPVDRPVIADAPPAYFSTLPVKAIVADLQTRGIPAALSLSAGSYVCNQVFFVLAHLLATRHPAARGGFVHVPWLPVQTAGRPGQPSMALETMVEGIAAAIACAASTREDLRVAGGATH</sequence>
<dbReference type="InterPro" id="IPR033694">
    <property type="entry name" value="PGPEP1_Cys_AS"/>
</dbReference>
<comment type="subunit">
    <text evidence="9">Homotetramer.</text>
</comment>
<evidence type="ECO:0000256" key="9">
    <source>
        <dbReference type="HAMAP-Rule" id="MF_00417"/>
    </source>
</evidence>
<dbReference type="Proteomes" id="UP000249046">
    <property type="component" value="Unassembled WGS sequence"/>
</dbReference>
<name>A0A2W5MAE6_9GAMM</name>
<dbReference type="Pfam" id="PF01470">
    <property type="entry name" value="Peptidase_C15"/>
    <property type="match status" value="1"/>
</dbReference>
<dbReference type="AlphaFoldDB" id="A0A2W5MAE6"/>
<comment type="caution">
    <text evidence="12">The sequence shown here is derived from an EMBL/GenBank/DDBJ whole genome shotgun (WGS) entry which is preliminary data.</text>
</comment>
<evidence type="ECO:0000256" key="11">
    <source>
        <dbReference type="PROSITE-ProRule" id="PRU10077"/>
    </source>
</evidence>
<dbReference type="NCBIfam" id="NF009676">
    <property type="entry name" value="PRK13197.1"/>
    <property type="match status" value="1"/>
</dbReference>
<dbReference type="InterPro" id="IPR016125">
    <property type="entry name" value="Peptidase_C15-like"/>
</dbReference>
<protein>
    <recommendedName>
        <fullName evidence="9">Pyrrolidone-carboxylate peptidase</fullName>
        <ecNumber evidence="9">3.4.19.3</ecNumber>
    </recommendedName>
    <alternativeName>
        <fullName evidence="9">5-oxoprolyl-peptidase</fullName>
    </alternativeName>
    <alternativeName>
        <fullName evidence="9">Pyroglutamyl-peptidase I</fullName>
        <shortName evidence="9">PGP-I</shortName>
        <shortName evidence="9">Pyrase</shortName>
    </alternativeName>
</protein>
<dbReference type="InterPro" id="IPR000816">
    <property type="entry name" value="Peptidase_C15"/>
</dbReference>
<evidence type="ECO:0000256" key="1">
    <source>
        <dbReference type="ARBA" id="ARBA00001770"/>
    </source>
</evidence>
<keyword evidence="8 9" id="KW-0788">Thiol protease</keyword>
<dbReference type="CDD" id="cd00501">
    <property type="entry name" value="Peptidase_C15"/>
    <property type="match status" value="1"/>
</dbReference>
<feature type="active site" evidence="9 10">
    <location>
        <position position="91"/>
    </location>
</feature>
<dbReference type="PROSITE" id="PS01333">
    <property type="entry name" value="PYRASE_GLU"/>
    <property type="match status" value="1"/>
</dbReference>
<dbReference type="PANTHER" id="PTHR23402">
    <property type="entry name" value="PROTEASE FAMILY C15 PYROGLUTAMYL-PEPTIDASE I-RELATED"/>
    <property type="match status" value="1"/>
</dbReference>
<dbReference type="GO" id="GO:0005829">
    <property type="term" value="C:cytosol"/>
    <property type="evidence" value="ECO:0007669"/>
    <property type="project" value="InterPro"/>
</dbReference>
<dbReference type="NCBIfam" id="TIGR00504">
    <property type="entry name" value="pyro_pdase"/>
    <property type="match status" value="1"/>
</dbReference>
<dbReference type="EC" id="3.4.19.3" evidence="9"/>
<dbReference type="Gene3D" id="3.40.630.20">
    <property type="entry name" value="Peptidase C15, pyroglutamyl peptidase I-like"/>
    <property type="match status" value="1"/>
</dbReference>
<dbReference type="PANTHER" id="PTHR23402:SF1">
    <property type="entry name" value="PYROGLUTAMYL-PEPTIDASE I"/>
    <property type="match status" value="1"/>
</dbReference>
<proteinExistence type="inferred from homology"/>
<dbReference type="EMBL" id="QFPO01000020">
    <property type="protein sequence ID" value="PZQ10420.1"/>
    <property type="molecule type" value="Genomic_DNA"/>
</dbReference>
<dbReference type="SUPFAM" id="SSF53182">
    <property type="entry name" value="Pyrrolidone carboxyl peptidase (pyroglutamate aminopeptidase)"/>
    <property type="match status" value="1"/>
</dbReference>
<evidence type="ECO:0000313" key="13">
    <source>
        <dbReference type="Proteomes" id="UP000249046"/>
    </source>
</evidence>